<organism evidence="2 3">
    <name type="scientific">Glarea lozoyensis (strain ATCC 20868 / MF5171)</name>
    <dbReference type="NCBI Taxonomy" id="1116229"/>
    <lineage>
        <taxon>Eukaryota</taxon>
        <taxon>Fungi</taxon>
        <taxon>Dikarya</taxon>
        <taxon>Ascomycota</taxon>
        <taxon>Pezizomycotina</taxon>
        <taxon>Leotiomycetes</taxon>
        <taxon>Helotiales</taxon>
        <taxon>Helotiaceae</taxon>
        <taxon>Glarea</taxon>
    </lineage>
</organism>
<feature type="compositionally biased region" description="Polar residues" evidence="1">
    <location>
        <begin position="32"/>
        <end position="43"/>
    </location>
</feature>
<proteinExistence type="predicted"/>
<evidence type="ECO:0000313" key="3">
    <source>
        <dbReference type="Proteomes" id="UP000016922"/>
    </source>
</evidence>
<dbReference type="EMBL" id="KE145365">
    <property type="protein sequence ID" value="EPE30181.1"/>
    <property type="molecule type" value="Genomic_DNA"/>
</dbReference>
<protein>
    <submittedName>
        <fullName evidence="2">Uncharacterized protein</fullName>
    </submittedName>
</protein>
<feature type="compositionally biased region" description="Polar residues" evidence="1">
    <location>
        <begin position="1"/>
        <end position="16"/>
    </location>
</feature>
<sequence length="281" mass="30906">MPSTIGSIGSQRSGTPSRPARPKSLTPHDIETANSLAGASSQPYDYYGSEHDYREEERDTLGEFPQSRYVSMSAASTAGGFTASINEALNNAPAYNNIPLSTRPSLTDPDLPLRELSPSPLNVVKRSPSDPEPNNGESSSKPPSTPYILGIFGDPNTGIKEEPERMSVDVWQERDKAFHALSGEERRLTRPPPTRPPPAARYTTASSVYSRLLDGVTPMHQVYNPTRLATPPIDQKARQMQEDMARMAELEKKRDALGFTTSDMHGEPANHELEPPPKTYF</sequence>
<gene>
    <name evidence="2" type="ORF">GLAREA_12904</name>
</gene>
<feature type="region of interest" description="Disordered" evidence="1">
    <location>
        <begin position="94"/>
        <end position="161"/>
    </location>
</feature>
<evidence type="ECO:0000313" key="2">
    <source>
        <dbReference type="EMBL" id="EPE30181.1"/>
    </source>
</evidence>
<feature type="region of interest" description="Disordered" evidence="1">
    <location>
        <begin position="1"/>
        <end position="65"/>
    </location>
</feature>
<dbReference type="GeneID" id="19471944"/>
<feature type="compositionally biased region" description="Basic and acidic residues" evidence="1">
    <location>
        <begin position="264"/>
        <end position="275"/>
    </location>
</feature>
<feature type="compositionally biased region" description="Basic and acidic residues" evidence="1">
    <location>
        <begin position="179"/>
        <end position="188"/>
    </location>
</feature>
<evidence type="ECO:0000256" key="1">
    <source>
        <dbReference type="SAM" id="MobiDB-lite"/>
    </source>
</evidence>
<dbReference type="Proteomes" id="UP000016922">
    <property type="component" value="Unassembled WGS sequence"/>
</dbReference>
<feature type="region of interest" description="Disordered" evidence="1">
    <location>
        <begin position="259"/>
        <end position="281"/>
    </location>
</feature>
<feature type="region of interest" description="Disordered" evidence="1">
    <location>
        <begin position="179"/>
        <end position="201"/>
    </location>
</feature>
<dbReference type="RefSeq" id="XP_008082858.1">
    <property type="nucleotide sequence ID" value="XM_008084667.1"/>
</dbReference>
<accession>S3DDW4</accession>
<keyword evidence="3" id="KW-1185">Reference proteome</keyword>
<feature type="compositionally biased region" description="Basic and acidic residues" evidence="1">
    <location>
        <begin position="48"/>
        <end position="61"/>
    </location>
</feature>
<reference evidence="2 3" key="1">
    <citation type="journal article" date="2013" name="BMC Genomics">
        <title>Genomics-driven discovery of the pneumocandin biosynthetic gene cluster in the fungus Glarea lozoyensis.</title>
        <authorList>
            <person name="Chen L."/>
            <person name="Yue Q."/>
            <person name="Zhang X."/>
            <person name="Xiang M."/>
            <person name="Wang C."/>
            <person name="Li S."/>
            <person name="Che Y."/>
            <person name="Ortiz-Lopez F.J."/>
            <person name="Bills G.F."/>
            <person name="Liu X."/>
            <person name="An Z."/>
        </authorList>
    </citation>
    <scope>NUCLEOTIDE SEQUENCE [LARGE SCALE GENOMIC DNA]</scope>
    <source>
        <strain evidence="3">ATCC 20868 / MF5171</strain>
    </source>
</reference>
<name>S3DDW4_GLAL2</name>
<dbReference type="AlphaFoldDB" id="S3DDW4"/>
<dbReference type="HOGENOM" id="CLU_990619_0_0_1"/>
<feature type="compositionally biased region" description="Pro residues" evidence="1">
    <location>
        <begin position="190"/>
        <end position="199"/>
    </location>
</feature>
<dbReference type="KEGG" id="glz:GLAREA_12904"/>